<accession>A0A9X4X7K2</accession>
<evidence type="ECO:0000313" key="4">
    <source>
        <dbReference type="EMBL" id="MTE02569.1"/>
    </source>
</evidence>
<keyword evidence="2" id="KW-0812">Transmembrane</keyword>
<dbReference type="AlphaFoldDB" id="A0A9X4X7K2"/>
<evidence type="ECO:0000313" key="5">
    <source>
        <dbReference type="Proteomes" id="UP000488295"/>
    </source>
</evidence>
<dbReference type="EMBL" id="WKKC01000006">
    <property type="protein sequence ID" value="MTE02569.1"/>
    <property type="molecule type" value="Genomic_DNA"/>
</dbReference>
<reference evidence="4 5" key="1">
    <citation type="submission" date="2019-11" db="EMBL/GenBank/DDBJ databases">
        <title>Gastrointestinal microbiota of Peromyscus leucopus.</title>
        <authorList>
            <person name="Milovic A."/>
            <person name="Bassam K."/>
            <person name="Barbour A.G."/>
        </authorList>
    </citation>
    <scope>NUCLEOTIDE SEQUENCE [LARGE SCALE GENOMIC DNA]</scope>
    <source>
        <strain evidence="4 5">LL8</strain>
    </source>
</reference>
<comment type="caution">
    <text evidence="4">The sequence shown here is derived from an EMBL/GenBank/DDBJ whole genome shotgun (WGS) entry which is preliminary data.</text>
</comment>
<proteinExistence type="predicted"/>
<evidence type="ECO:0000256" key="2">
    <source>
        <dbReference type="SAM" id="Phobius"/>
    </source>
</evidence>
<keyword evidence="2" id="KW-1133">Transmembrane helix</keyword>
<keyword evidence="1" id="KW-0732">Signal</keyword>
<protein>
    <submittedName>
        <fullName evidence="4">YSIRK-type signal peptide-containing protein</fullName>
    </submittedName>
</protein>
<dbReference type="RefSeq" id="WP_155692313.1">
    <property type="nucleotide sequence ID" value="NZ_WKKC01000006.1"/>
</dbReference>
<gene>
    <name evidence="4" type="ORF">GJU95_02080</name>
</gene>
<evidence type="ECO:0000259" key="3">
    <source>
        <dbReference type="Pfam" id="PF04650"/>
    </source>
</evidence>
<sequence>MFSKNLQRFSIRKLSIGVASVLIGSSLMIINDN</sequence>
<keyword evidence="2" id="KW-0472">Membrane</keyword>
<feature type="domain" description="YSIRK Gram-positive signal peptide" evidence="3">
    <location>
        <begin position="5"/>
        <end position="28"/>
    </location>
</feature>
<dbReference type="NCBIfam" id="TIGR01168">
    <property type="entry name" value="YSIRK_signal"/>
    <property type="match status" value="1"/>
</dbReference>
<name>A0A9X4X7K2_LACJH</name>
<feature type="transmembrane region" description="Helical" evidence="2">
    <location>
        <begin position="12"/>
        <end position="30"/>
    </location>
</feature>
<dbReference type="InterPro" id="IPR005877">
    <property type="entry name" value="YSIRK_signal_dom"/>
</dbReference>
<evidence type="ECO:0000256" key="1">
    <source>
        <dbReference type="ARBA" id="ARBA00022729"/>
    </source>
</evidence>
<organism evidence="4 5">
    <name type="scientific">Lactobacillus johnsonii</name>
    <dbReference type="NCBI Taxonomy" id="33959"/>
    <lineage>
        <taxon>Bacteria</taxon>
        <taxon>Bacillati</taxon>
        <taxon>Bacillota</taxon>
        <taxon>Bacilli</taxon>
        <taxon>Lactobacillales</taxon>
        <taxon>Lactobacillaceae</taxon>
        <taxon>Lactobacillus</taxon>
    </lineage>
</organism>
<dbReference type="Pfam" id="PF04650">
    <property type="entry name" value="YSIRK_signal"/>
    <property type="match status" value="1"/>
</dbReference>
<dbReference type="Proteomes" id="UP000488295">
    <property type="component" value="Unassembled WGS sequence"/>
</dbReference>